<gene>
    <name evidence="7" type="ORF">X560_0006</name>
</gene>
<dbReference type="PROSITE" id="PS51257">
    <property type="entry name" value="PROKAR_LIPOPROTEIN"/>
    <property type="match status" value="1"/>
</dbReference>
<dbReference type="Gene3D" id="3.40.190.10">
    <property type="entry name" value="Periplasmic binding protein-like II"/>
    <property type="match status" value="2"/>
</dbReference>
<name>A0A0J8JAP8_9LIST</name>
<evidence type="ECO:0000256" key="1">
    <source>
        <dbReference type="ARBA" id="ARBA00004418"/>
    </source>
</evidence>
<evidence type="ECO:0000256" key="3">
    <source>
        <dbReference type="ARBA" id="ARBA00022729"/>
    </source>
</evidence>
<feature type="chain" id="PRO_5039155509" evidence="6">
    <location>
        <begin position="22"/>
        <end position="387"/>
    </location>
</feature>
<dbReference type="GO" id="GO:0030288">
    <property type="term" value="C:outer membrane-bounded periplasmic space"/>
    <property type="evidence" value="ECO:0007669"/>
    <property type="project" value="TreeGrafter"/>
</dbReference>
<keyword evidence="3 6" id="KW-0732">Signal</keyword>
<dbReference type="GO" id="GO:0030975">
    <property type="term" value="F:thiamine binding"/>
    <property type="evidence" value="ECO:0007669"/>
    <property type="project" value="TreeGrafter"/>
</dbReference>
<dbReference type="PANTHER" id="PTHR30006:SF3">
    <property type="entry name" value="THIAMINE-BINDING PERIPLASMIC PROTEIN"/>
    <property type="match status" value="1"/>
</dbReference>
<dbReference type="GO" id="GO:0030976">
    <property type="term" value="F:thiamine pyrophosphate binding"/>
    <property type="evidence" value="ECO:0007669"/>
    <property type="project" value="TreeGrafter"/>
</dbReference>
<protein>
    <submittedName>
        <fullName evidence="7">ABCtype Fe3+ transport system, periplasmic component</fullName>
    </submittedName>
</protein>
<keyword evidence="2" id="KW-0813">Transport</keyword>
<dbReference type="OrthoDB" id="179400at2"/>
<dbReference type="PATRIC" id="fig|1430899.3.peg.7"/>
<dbReference type="EMBL" id="AZHO01000001">
    <property type="protein sequence ID" value="KMT61426.1"/>
    <property type="molecule type" value="Genomic_DNA"/>
</dbReference>
<evidence type="ECO:0000256" key="5">
    <source>
        <dbReference type="SAM" id="MobiDB-lite"/>
    </source>
</evidence>
<feature type="region of interest" description="Disordered" evidence="5">
    <location>
        <begin position="26"/>
        <end position="49"/>
    </location>
</feature>
<sequence>MKKRIFLVAGMLAIISTLLVACSEKKDDSNSGENNLGPKLEGSTDDPKETKELQKLYQDAIKELADTDEKLVVWAGGDAPNQQKDLENAFKTRFPEVPIEVKVDLSKFHDIKINEQLKNHNLQPDVAMLQTTHDFDAWKKQNQLYAYKPIGFNKQRPNYADQDGYYITGMINTFLPEVSKKVGEVESYEDFLKPAFKDKLILTYPHDDDAVLYVYDKIIEKYGDEYLEKLKNQNPTFLRGTAAPAEIVAKGSYKDKEYIGNLTGYAQMPKSDANSFVPKEDPFITWTQRAGMFEQTKHKAAAKLFLSFISSKEYQSSGQIWATRTDLKPMNSYKELDAYQNTDFNDFAKWMSDRKHIEDLKQKMIDYFGEVEGESPLTDKELLKIVD</sequence>
<keyword evidence="8" id="KW-1185">Reference proteome</keyword>
<dbReference type="GO" id="GO:0015888">
    <property type="term" value="P:thiamine transport"/>
    <property type="evidence" value="ECO:0007669"/>
    <property type="project" value="TreeGrafter"/>
</dbReference>
<proteinExistence type="predicted"/>
<evidence type="ECO:0000313" key="8">
    <source>
        <dbReference type="Proteomes" id="UP000052258"/>
    </source>
</evidence>
<evidence type="ECO:0000256" key="4">
    <source>
        <dbReference type="ARBA" id="ARBA00022764"/>
    </source>
</evidence>
<evidence type="ECO:0000256" key="6">
    <source>
        <dbReference type="SAM" id="SignalP"/>
    </source>
</evidence>
<feature type="signal peptide" evidence="6">
    <location>
        <begin position="1"/>
        <end position="21"/>
    </location>
</feature>
<comment type="caution">
    <text evidence="7">The sequence shown here is derived from an EMBL/GenBank/DDBJ whole genome shotgun (WGS) entry which is preliminary data.</text>
</comment>
<keyword evidence="4" id="KW-0574">Periplasm</keyword>
<dbReference type="AlphaFoldDB" id="A0A0J8JAP8"/>
<evidence type="ECO:0000313" key="7">
    <source>
        <dbReference type="EMBL" id="KMT61426.1"/>
    </source>
</evidence>
<accession>A0A0J8JAP8</accession>
<reference evidence="7 8" key="1">
    <citation type="journal article" date="2015" name="Genome Biol. Evol.">
        <title>Comparative Genomics of Listeria Sensu Lato: Genus-Wide Differences in Evolutionary Dynamics and the Progressive Gain of Complex, Potentially Pathogenicity-Related Traits through Lateral Gene Transfer.</title>
        <authorList>
            <person name="Chiara M."/>
            <person name="Caruso M."/>
            <person name="D'Erchia A.M."/>
            <person name="Manzari C."/>
            <person name="Fraccalvieri R."/>
            <person name="Goffredo E."/>
            <person name="Latorre L."/>
            <person name="Miccolupo A."/>
            <person name="Padalino I."/>
            <person name="Santagada G."/>
            <person name="Chiocco D."/>
            <person name="Pesole G."/>
            <person name="Horner D.S."/>
            <person name="Parisi A."/>
        </authorList>
    </citation>
    <scope>NUCLEOTIDE SEQUENCE [LARGE SCALE GENOMIC DNA]</scope>
    <source>
        <strain evidence="7 8">1991</strain>
    </source>
</reference>
<evidence type="ECO:0000256" key="2">
    <source>
        <dbReference type="ARBA" id="ARBA00022448"/>
    </source>
</evidence>
<dbReference type="Pfam" id="PF13343">
    <property type="entry name" value="SBP_bac_6"/>
    <property type="match status" value="1"/>
</dbReference>
<dbReference type="SUPFAM" id="SSF53850">
    <property type="entry name" value="Periplasmic binding protein-like II"/>
    <property type="match status" value="1"/>
</dbReference>
<dbReference type="Proteomes" id="UP000052258">
    <property type="component" value="Unassembled WGS sequence"/>
</dbReference>
<organism evidence="7 8">
    <name type="scientific">Listeria fleischmannii 1991</name>
    <dbReference type="NCBI Taxonomy" id="1430899"/>
    <lineage>
        <taxon>Bacteria</taxon>
        <taxon>Bacillati</taxon>
        <taxon>Bacillota</taxon>
        <taxon>Bacilli</taxon>
        <taxon>Bacillales</taxon>
        <taxon>Listeriaceae</taxon>
        <taxon>Listeria</taxon>
    </lineage>
</organism>
<comment type="subcellular location">
    <subcellularLocation>
        <location evidence="1">Periplasm</location>
    </subcellularLocation>
</comment>
<dbReference type="RefSeq" id="WP_059139783.1">
    <property type="nucleotide sequence ID" value="NZ_KQ130608.1"/>
</dbReference>
<dbReference type="PANTHER" id="PTHR30006">
    <property type="entry name" value="THIAMINE-BINDING PERIPLASMIC PROTEIN-RELATED"/>
    <property type="match status" value="1"/>
</dbReference>